<organism evidence="1 2">
    <name type="scientific">Savagea faecisuis</name>
    <dbReference type="NCBI Taxonomy" id="1274803"/>
    <lineage>
        <taxon>Bacteria</taxon>
        <taxon>Bacillati</taxon>
        <taxon>Bacillota</taxon>
        <taxon>Bacilli</taxon>
        <taxon>Bacillales</taxon>
        <taxon>Caryophanaceae</taxon>
        <taxon>Savagea</taxon>
    </lineage>
</organism>
<comment type="caution">
    <text evidence="1">The sequence shown here is derived from an EMBL/GenBank/DDBJ whole genome shotgun (WGS) entry which is preliminary data.</text>
</comment>
<dbReference type="EMBL" id="JBHTJF010000007">
    <property type="protein sequence ID" value="MFD0942478.1"/>
    <property type="molecule type" value="Genomic_DNA"/>
</dbReference>
<dbReference type="RefSeq" id="WP_381009005.1">
    <property type="nucleotide sequence ID" value="NZ_JBHTJF010000007.1"/>
</dbReference>
<dbReference type="PROSITE" id="PS51257">
    <property type="entry name" value="PROKAR_LIPOPROTEIN"/>
    <property type="match status" value="1"/>
</dbReference>
<name>A0ABW3GTD9_9BACL</name>
<sequence length="319" mass="36022">MKWTKTMVFIAFAILTLSGCNTETDPVELEEVEEVTTEIEEETSKEEEAIALFQQTLGYAQERNGLTVCELTEETLMCGIISVDSYAYAPIESVTMEDEQTLTLHLQDETTITLSSITEDSFDLFDRTFLKATGKGILSQLPYIESLDDYFSKQSIEEVFQYGQGQHDLLQSWREEEQYLKEMNAPGDAVLFPGYAPEEIEYARMWHQYTNTSPAPPLTVLFDEKGTPVNPYIEDTSLVFPEDVVVLVGEFTAVGMVTYHSNGDGTVNVYDVPSHWHQDSDASMTKATERVLQTVTKKRVPKGNPEIIAEILQSMTIER</sequence>
<protein>
    <submittedName>
        <fullName evidence="1">Uncharacterized protein</fullName>
    </submittedName>
</protein>
<gene>
    <name evidence="1" type="ORF">ACFQ0V_01675</name>
</gene>
<evidence type="ECO:0000313" key="1">
    <source>
        <dbReference type="EMBL" id="MFD0942478.1"/>
    </source>
</evidence>
<evidence type="ECO:0000313" key="2">
    <source>
        <dbReference type="Proteomes" id="UP001596976"/>
    </source>
</evidence>
<accession>A0ABW3GTD9</accession>
<keyword evidence="2" id="KW-1185">Reference proteome</keyword>
<reference evidence="2" key="1">
    <citation type="journal article" date="2019" name="Int. J. Syst. Evol. Microbiol.">
        <title>The Global Catalogue of Microorganisms (GCM) 10K type strain sequencing project: providing services to taxonomists for standard genome sequencing and annotation.</title>
        <authorList>
            <consortium name="The Broad Institute Genomics Platform"/>
            <consortium name="The Broad Institute Genome Sequencing Center for Infectious Disease"/>
            <person name="Wu L."/>
            <person name="Ma J."/>
        </authorList>
    </citation>
    <scope>NUCLEOTIDE SEQUENCE [LARGE SCALE GENOMIC DNA]</scope>
    <source>
        <strain evidence="2">CCUG 63563</strain>
    </source>
</reference>
<dbReference type="Proteomes" id="UP001596976">
    <property type="component" value="Unassembled WGS sequence"/>
</dbReference>
<proteinExistence type="predicted"/>